<dbReference type="EMBL" id="JBHSAW010000023">
    <property type="protein sequence ID" value="MFC4097600.1"/>
    <property type="molecule type" value="Genomic_DNA"/>
</dbReference>
<dbReference type="InterPro" id="IPR036249">
    <property type="entry name" value="Thioredoxin-like_sf"/>
</dbReference>
<reference evidence="5" key="1">
    <citation type="journal article" date="2019" name="Int. J. Syst. Evol. Microbiol.">
        <title>The Global Catalogue of Microorganisms (GCM) 10K type strain sequencing project: providing services to taxonomists for standard genome sequencing and annotation.</title>
        <authorList>
            <consortium name="The Broad Institute Genomics Platform"/>
            <consortium name="The Broad Institute Genome Sequencing Center for Infectious Disease"/>
            <person name="Wu L."/>
            <person name="Ma J."/>
        </authorList>
    </citation>
    <scope>NUCLEOTIDE SEQUENCE [LARGE SCALE GENOMIC DNA]</scope>
    <source>
        <strain evidence="5">CECT 7477</strain>
    </source>
</reference>
<dbReference type="InterPro" id="IPR004879">
    <property type="entry name" value="Ssp411-like_TRX"/>
</dbReference>
<organism evidence="4 5">
    <name type="scientific">Euzebyella saccharophila</name>
    <dbReference type="NCBI Taxonomy" id="679664"/>
    <lineage>
        <taxon>Bacteria</taxon>
        <taxon>Pseudomonadati</taxon>
        <taxon>Bacteroidota</taxon>
        <taxon>Flavobacteriia</taxon>
        <taxon>Flavobacteriales</taxon>
        <taxon>Flavobacteriaceae</taxon>
        <taxon>Euzebyella</taxon>
    </lineage>
</organism>
<evidence type="ECO:0000313" key="5">
    <source>
        <dbReference type="Proteomes" id="UP001595814"/>
    </source>
</evidence>
<accession>A0ABV8K0G4</accession>
<evidence type="ECO:0000256" key="1">
    <source>
        <dbReference type="ARBA" id="ARBA00008558"/>
    </source>
</evidence>
<dbReference type="Proteomes" id="UP001595814">
    <property type="component" value="Unassembled WGS sequence"/>
</dbReference>
<dbReference type="RefSeq" id="WP_225621290.1">
    <property type="nucleotide sequence ID" value="NZ_JACYFJ010000006.1"/>
</dbReference>
<gene>
    <name evidence="4" type="ORF">ACFOUT_17070</name>
</gene>
<dbReference type="InterPro" id="IPR008928">
    <property type="entry name" value="6-hairpin_glycosidase_sf"/>
</dbReference>
<dbReference type="InterPro" id="IPR012341">
    <property type="entry name" value="6hp_glycosidase-like_sf"/>
</dbReference>
<dbReference type="Gene3D" id="3.40.30.10">
    <property type="entry name" value="Glutaredoxin"/>
    <property type="match status" value="1"/>
</dbReference>
<proteinExistence type="inferred from homology"/>
<protein>
    <submittedName>
        <fullName evidence="4">Thioredoxin domain-containing protein</fullName>
    </submittedName>
</protein>
<feature type="domain" description="Spermatogenesis-associated protein 20-like TRX" evidence="3">
    <location>
        <begin position="21"/>
        <end position="175"/>
    </location>
</feature>
<dbReference type="Gene3D" id="1.50.10.10">
    <property type="match status" value="1"/>
</dbReference>
<comment type="similarity">
    <text evidence="1">Belongs to the N-acylglucosamine 2-epimerase family.</text>
</comment>
<dbReference type="InterPro" id="IPR024705">
    <property type="entry name" value="Ssp411"/>
</dbReference>
<dbReference type="PANTHER" id="PTHR42899">
    <property type="entry name" value="SPERMATOGENESIS-ASSOCIATED PROTEIN 20"/>
    <property type="match status" value="1"/>
</dbReference>
<dbReference type="Pfam" id="PF03190">
    <property type="entry name" value="Thioredox_DsbH"/>
    <property type="match status" value="1"/>
</dbReference>
<keyword evidence="5" id="KW-1185">Reference proteome</keyword>
<evidence type="ECO:0000259" key="3">
    <source>
        <dbReference type="Pfam" id="PF03190"/>
    </source>
</evidence>
<keyword evidence="2" id="KW-0413">Isomerase</keyword>
<dbReference type="Pfam" id="PF07221">
    <property type="entry name" value="GlcNAc_2-epim"/>
    <property type="match status" value="1"/>
</dbReference>
<dbReference type="CDD" id="cd02955">
    <property type="entry name" value="SSP411"/>
    <property type="match status" value="1"/>
</dbReference>
<evidence type="ECO:0000256" key="2">
    <source>
        <dbReference type="ARBA" id="ARBA00023235"/>
    </source>
</evidence>
<sequence length="692" mass="80643">MSAPYGAFFFYTLFYMPQKFTNELIHESSPYLLQHAHNPVEWVAWNDDTLKRAQQENKPLLISIGYAACHWCHVMEHECFEDVEVAKVMNEHFVNIKIDREERPDVDHIYMDALQMMTGSGGWPLNIVALPDGRPFWGATYVQKENWKKVLLQLSDLHKKEPQQVLDYARKMEEGIQAINLVELNQNSNLINLNELENAVQTWSQYFDYERGGYNRAPKFMMPVNLNFLLHYAVKRKNQKVFDYVNTSLTQMAWGGIFDHVGGGFSRYSVDAKWHVPHFEKMLYDNGQLVSLYAQAYAQTGKKLYKETVEKTIDFVKTELMHVEGGFYSSLDADSLNDNNRLEEGAFYVWKEENLRILLKENFEIFASYFNVNDYGYWEHGNYVLIRNTDTSEIVKLFKKPEAEIEQIITESLEILKTERTKRQRPRLDDKILTSWNGLMLKGLVDAHRYLEKKDYLTLAKKNAQFIETNLAKKDGGLYHNHKNGKSTINGYLEDYASIIEAYLGLYEITFEEKWLLRSKELADYVLDNFMDDKSGMLFFTSAKDRFVIRRTVETNDNVIPASNSIMAKNFFKLSRFFSQDNYEKIALQQLKNIQENLEKNAQNHANWMELALYFNLPFFECAIVGPEVELKAKEVRQSYLPNTIFAGTPKHSSLSILQNRFAKDTTSYYVCEKGACKLPVTLSNEVLTQLN</sequence>
<evidence type="ECO:0000313" key="4">
    <source>
        <dbReference type="EMBL" id="MFC4097600.1"/>
    </source>
</evidence>
<dbReference type="SUPFAM" id="SSF52833">
    <property type="entry name" value="Thioredoxin-like"/>
    <property type="match status" value="1"/>
</dbReference>
<comment type="caution">
    <text evidence="4">The sequence shown here is derived from an EMBL/GenBank/DDBJ whole genome shotgun (WGS) entry which is preliminary data.</text>
</comment>
<dbReference type="InterPro" id="IPR010819">
    <property type="entry name" value="AGE/CE"/>
</dbReference>
<dbReference type="PIRSF" id="PIRSF006402">
    <property type="entry name" value="UCP006402_thioredoxin"/>
    <property type="match status" value="1"/>
</dbReference>
<name>A0ABV8K0G4_9FLAO</name>
<dbReference type="SUPFAM" id="SSF48208">
    <property type="entry name" value="Six-hairpin glycosidases"/>
    <property type="match status" value="1"/>
</dbReference>
<dbReference type="Gene3D" id="1.50.10.20">
    <property type="match status" value="1"/>
</dbReference>
<dbReference type="PANTHER" id="PTHR42899:SF1">
    <property type="entry name" value="SPERMATOGENESIS-ASSOCIATED PROTEIN 20"/>
    <property type="match status" value="1"/>
</dbReference>